<gene>
    <name evidence="1" type="primary">POL_599</name>
    <name evidence="1" type="ORF">NPIL_560621</name>
</gene>
<dbReference type="AlphaFoldDB" id="A0A8X6PXM6"/>
<sequence length="170" mass="19959">MLSAFTYLLRTFELLPDGIHILKEFWTEGISVPLGQLKSVTNYLNDLKIKLQLATEQAGIILSSNQANYAYYHNRHKKYENFEIGDKVIVFAPDSTHKMYARWTSPRTIAENRRALRYLVQMPDNSVKHIHANKIRKLNIQNNNIEVIYETDIDFYYIENKQVIKHTPTD</sequence>
<protein>
    <submittedName>
        <fullName evidence="1">Retrovirus-related Pol polyprotein from transposon 412</fullName>
    </submittedName>
</protein>
<comment type="caution">
    <text evidence="1">The sequence shown here is derived from an EMBL/GenBank/DDBJ whole genome shotgun (WGS) entry which is preliminary data.</text>
</comment>
<proteinExistence type="predicted"/>
<organism evidence="1 2">
    <name type="scientific">Nephila pilipes</name>
    <name type="common">Giant wood spider</name>
    <name type="synonym">Nephila maculata</name>
    <dbReference type="NCBI Taxonomy" id="299642"/>
    <lineage>
        <taxon>Eukaryota</taxon>
        <taxon>Metazoa</taxon>
        <taxon>Ecdysozoa</taxon>
        <taxon>Arthropoda</taxon>
        <taxon>Chelicerata</taxon>
        <taxon>Arachnida</taxon>
        <taxon>Araneae</taxon>
        <taxon>Araneomorphae</taxon>
        <taxon>Entelegynae</taxon>
        <taxon>Araneoidea</taxon>
        <taxon>Nephilidae</taxon>
        <taxon>Nephila</taxon>
    </lineage>
</organism>
<accession>A0A8X6PXM6</accession>
<evidence type="ECO:0000313" key="1">
    <source>
        <dbReference type="EMBL" id="GFT90883.1"/>
    </source>
</evidence>
<name>A0A8X6PXM6_NEPPI</name>
<reference evidence="1" key="1">
    <citation type="submission" date="2020-08" db="EMBL/GenBank/DDBJ databases">
        <title>Multicomponent nature underlies the extraordinary mechanical properties of spider dragline silk.</title>
        <authorList>
            <person name="Kono N."/>
            <person name="Nakamura H."/>
            <person name="Mori M."/>
            <person name="Yoshida Y."/>
            <person name="Ohtoshi R."/>
            <person name="Malay A.D."/>
            <person name="Moran D.A.P."/>
            <person name="Tomita M."/>
            <person name="Numata K."/>
            <person name="Arakawa K."/>
        </authorList>
    </citation>
    <scope>NUCLEOTIDE SEQUENCE</scope>
</reference>
<keyword evidence="2" id="KW-1185">Reference proteome</keyword>
<evidence type="ECO:0000313" key="2">
    <source>
        <dbReference type="Proteomes" id="UP000887013"/>
    </source>
</evidence>
<dbReference type="Proteomes" id="UP000887013">
    <property type="component" value="Unassembled WGS sequence"/>
</dbReference>
<dbReference type="OrthoDB" id="8051507at2759"/>
<dbReference type="EMBL" id="BMAW01120808">
    <property type="protein sequence ID" value="GFT90883.1"/>
    <property type="molecule type" value="Genomic_DNA"/>
</dbReference>